<reference evidence="2 3" key="1">
    <citation type="journal article" date="2023" name="BMC Biol.">
        <title>The compact genome of the sponge Oopsacas minuta (Hexactinellida) is lacking key metazoan core genes.</title>
        <authorList>
            <person name="Santini S."/>
            <person name="Schenkelaars Q."/>
            <person name="Jourda C."/>
            <person name="Duchesne M."/>
            <person name="Belahbib H."/>
            <person name="Rocher C."/>
            <person name="Selva M."/>
            <person name="Riesgo A."/>
            <person name="Vervoort M."/>
            <person name="Leys S.P."/>
            <person name="Kodjabachian L."/>
            <person name="Le Bivic A."/>
            <person name="Borchiellini C."/>
            <person name="Claverie J.M."/>
            <person name="Renard E."/>
        </authorList>
    </citation>
    <scope>NUCLEOTIDE SEQUENCE [LARGE SCALE GENOMIC DNA]</scope>
    <source>
        <strain evidence="2">SPO-2</strain>
    </source>
</reference>
<proteinExistence type="predicted"/>
<dbReference type="PANTHER" id="PTHR22642">
    <property type="entry name" value="IMIDAZOLONEPROPIONASE"/>
    <property type="match status" value="1"/>
</dbReference>
<dbReference type="InterPro" id="IPR011059">
    <property type="entry name" value="Metal-dep_hydrolase_composite"/>
</dbReference>
<gene>
    <name evidence="2" type="ORF">LOD99_2001</name>
</gene>
<evidence type="ECO:0000313" key="3">
    <source>
        <dbReference type="Proteomes" id="UP001165289"/>
    </source>
</evidence>
<dbReference type="InterPro" id="IPR032466">
    <property type="entry name" value="Metal_Hydrolase"/>
</dbReference>
<evidence type="ECO:0000259" key="1">
    <source>
        <dbReference type="Pfam" id="PF07969"/>
    </source>
</evidence>
<dbReference type="PANTHER" id="PTHR22642:SF2">
    <property type="entry name" value="PROTEIN LONG AFTER FAR-RED 3"/>
    <property type="match status" value="1"/>
</dbReference>
<protein>
    <submittedName>
        <fullName evidence="2">Exoenzymes regulatory protein AepA-like</fullName>
    </submittedName>
</protein>
<dbReference type="InterPro" id="IPR013108">
    <property type="entry name" value="Amidohydro_3"/>
</dbReference>
<feature type="domain" description="Amidohydrolase 3" evidence="1">
    <location>
        <begin position="56"/>
        <end position="551"/>
    </location>
</feature>
<dbReference type="SUPFAM" id="SSF51338">
    <property type="entry name" value="Composite domain of metallo-dependent hydrolases"/>
    <property type="match status" value="1"/>
</dbReference>
<dbReference type="Gene3D" id="3.20.20.140">
    <property type="entry name" value="Metal-dependent hydrolases"/>
    <property type="match status" value="1"/>
</dbReference>
<evidence type="ECO:0000313" key="2">
    <source>
        <dbReference type="EMBL" id="KAI6655502.1"/>
    </source>
</evidence>
<dbReference type="Gene3D" id="3.10.310.70">
    <property type="match status" value="1"/>
</dbReference>
<name>A0AAV7K2N8_9METZ</name>
<dbReference type="Pfam" id="PF07969">
    <property type="entry name" value="Amidohydro_3"/>
    <property type="match status" value="1"/>
</dbReference>
<dbReference type="Proteomes" id="UP001165289">
    <property type="component" value="Unassembled WGS sequence"/>
</dbReference>
<comment type="caution">
    <text evidence="2">The sequence shown here is derived from an EMBL/GenBank/DDBJ whole genome shotgun (WGS) entry which is preliminary data.</text>
</comment>
<dbReference type="GO" id="GO:0016810">
    <property type="term" value="F:hydrolase activity, acting on carbon-nitrogen (but not peptide) bonds"/>
    <property type="evidence" value="ECO:0007669"/>
    <property type="project" value="InterPro"/>
</dbReference>
<sequence>MAGELVRADKILFGGNIFTLEESYPSVEAVAVTGSKISALGKLSDVMQYVGESTEVIFLNNKSLFPGFIEAHQHAILRAVLSSKCIDIGAYHFKSADDIIHRISSEVNKAITITENSLVPVCCIFYGWDAELFPNLPKLSADYINSNFSALIPIIISTQSFHCSWVNHRVFELIDPEICKVKGDKYSGKTGDHFTGQIIDGNIKLIFNVLSLSEDEQRDALWSTWLDYSFRGFTTVTELAYIPNENTDRLIKQIAMREDCPIRIALYQGIMGEERDEEIHKLDSPNPDKLWIAGVKLWADGSPHTGTVATREPLLHTSLAEPLSFPPPPNYGVLKYETSLLRDKIEHYHRLGVQIAVHTQGERAIEQVLRIYETLTSGNSIDSRHRLEHLGLATEQQLTRCGKIGVALSLFVYHLYYYGRTLSEYILGRERTNRWAPLASAIKYNRYISIHQDSPAISGPPLPLINMQTAVTRCEKGKEHVFGQDQCISVHEAIKAYTIGPAWQLFMEEKIGSLRVGKFADFVILSENPYLKSPRDLEHIKIVETYCGGRCNKNSNVTVLNIHKFSILGHLK</sequence>
<keyword evidence="3" id="KW-1185">Reference proteome</keyword>
<dbReference type="EMBL" id="JAKMXF010000188">
    <property type="protein sequence ID" value="KAI6655502.1"/>
    <property type="molecule type" value="Genomic_DNA"/>
</dbReference>
<accession>A0AAV7K2N8</accession>
<dbReference type="Gene3D" id="2.30.40.10">
    <property type="entry name" value="Urease, subunit C, domain 1"/>
    <property type="match status" value="1"/>
</dbReference>
<organism evidence="2 3">
    <name type="scientific">Oopsacas minuta</name>
    <dbReference type="NCBI Taxonomy" id="111878"/>
    <lineage>
        <taxon>Eukaryota</taxon>
        <taxon>Metazoa</taxon>
        <taxon>Porifera</taxon>
        <taxon>Hexactinellida</taxon>
        <taxon>Hexasterophora</taxon>
        <taxon>Lyssacinosida</taxon>
        <taxon>Leucopsacidae</taxon>
        <taxon>Oopsacas</taxon>
    </lineage>
</organism>
<dbReference type="AlphaFoldDB" id="A0AAV7K2N8"/>
<dbReference type="SUPFAM" id="SSF51556">
    <property type="entry name" value="Metallo-dependent hydrolases"/>
    <property type="match status" value="1"/>
</dbReference>